<dbReference type="Proteomes" id="UP000258309">
    <property type="component" value="Unassembled WGS sequence"/>
</dbReference>
<gene>
    <name evidence="5" type="ORF">B7463_g1487</name>
</gene>
<protein>
    <recommendedName>
        <fullName evidence="4">SH3 domain-containing protein</fullName>
    </recommendedName>
</protein>
<evidence type="ECO:0000256" key="3">
    <source>
        <dbReference type="SAM" id="MobiDB-lite"/>
    </source>
</evidence>
<feature type="region of interest" description="Disordered" evidence="3">
    <location>
        <begin position="882"/>
        <end position="948"/>
    </location>
</feature>
<name>A0A3E2HNB5_SCYLI</name>
<evidence type="ECO:0000256" key="2">
    <source>
        <dbReference type="PROSITE-ProRule" id="PRU00192"/>
    </source>
</evidence>
<accession>A0A3E2HNB5</accession>
<feature type="region of interest" description="Disordered" evidence="3">
    <location>
        <begin position="33"/>
        <end position="61"/>
    </location>
</feature>
<feature type="non-terminal residue" evidence="5">
    <location>
        <position position="1"/>
    </location>
</feature>
<feature type="region of interest" description="Disordered" evidence="3">
    <location>
        <begin position="255"/>
        <end position="353"/>
    </location>
</feature>
<keyword evidence="1 2" id="KW-0728">SH3 domain</keyword>
<sequence length="948" mass="103830">MVENIRNLRDIGIHVQQFHRAAGFQFVGVSARGASAKPHSPVPNAASTSAQGSLRPEPSPEHEYGTLILRTIRCQSTPWKPQLLSIDAHPSTDMTTKGGDFAVPVKAILTAYDRGIKLADKASKSAGEGSTPDALQISESTDSLKRALEKSNEAVIKTYQQCVAKCGQPFTQALVEDKAIQSELKEFKNELNEQIVECSVSSFDDLESLSAGFTNLEEQVWQSCTECIAIFERLQSRLAPRAIPKLNANDQAQLSNKTTQNTEQQQQQQQPSSSGGPSQSQDASRSTRKPSPPLQIPEPQMTAPPPKPKGPWTITNSPFSNISTSGSPSLSPSQPNSYNDISPLGDGPTPRLIPKELVDHQISANNNWLERRRQSRLVWQNELRKSGSSFDDNRVSVAISDNSAVQSPIIGPSMVSSPVDYRAPRNSGHDLLVTRQPSQTSQGTRSSNASSYAPERSRHDSQESIFGNRVAAPLSPPLSAKHDSGASRPHSRADHAGPSRRPAQNDTNYGLGIEAGLEVVHDYSQGLIAIEGQNPIQQPRTPTASVRTIDHPITPSSSFYKFEGFCEGARAMMRGEVGFRQVRKPAGQFSATMSARCKHCAFEVGWTHIERDSTLNPAGIYMNDEIRFRQQFLSKCHVKTKSIDEPLYACVFCVEENRTIEAHDATIFFTVTQLFQHLSHHSRPVPAVSGLRILYGNHPPSVVDFDIHFMNNTATTAEFCMAEIAAKVASRPTAIAVNTYRPKPGSRTYRDPDGYVSLPFAAGAKIVGITFPDKFEGKWCTGYHDGLRGSFPFSEISLEMPIREDMVVQAQSNLTAVTKWEFKQKDTKDGGWLSFKKGDTITSIGYIFQDQWCWSGKNSKGKWGMFPSAFVEGLREGAASNVGLSSSPSSFKHGSFGSRMPSFPIRNRSGSKTENRAPSSASRGQTSPSQPGLEVVPSRSSWRMGDCS</sequence>
<dbReference type="InterPro" id="IPR036028">
    <property type="entry name" value="SH3-like_dom_sf"/>
</dbReference>
<dbReference type="EMBL" id="NCSJ02000015">
    <property type="protein sequence ID" value="RFU34857.1"/>
    <property type="molecule type" value="Genomic_DNA"/>
</dbReference>
<evidence type="ECO:0000256" key="1">
    <source>
        <dbReference type="ARBA" id="ARBA00022443"/>
    </source>
</evidence>
<organism evidence="5 6">
    <name type="scientific">Scytalidium lignicola</name>
    <name type="common">Hyphomycete</name>
    <dbReference type="NCBI Taxonomy" id="5539"/>
    <lineage>
        <taxon>Eukaryota</taxon>
        <taxon>Fungi</taxon>
        <taxon>Dikarya</taxon>
        <taxon>Ascomycota</taxon>
        <taxon>Pezizomycotina</taxon>
        <taxon>Leotiomycetes</taxon>
        <taxon>Leotiomycetes incertae sedis</taxon>
        <taxon>Scytalidium</taxon>
    </lineage>
</organism>
<keyword evidence="6" id="KW-1185">Reference proteome</keyword>
<reference evidence="5 6" key="1">
    <citation type="submission" date="2018-05" db="EMBL/GenBank/DDBJ databases">
        <title>Draft genome sequence of Scytalidium lignicola DSM 105466, a ubiquitous saprotrophic fungus.</title>
        <authorList>
            <person name="Buettner E."/>
            <person name="Gebauer A.M."/>
            <person name="Hofrichter M."/>
            <person name="Liers C."/>
            <person name="Kellner H."/>
        </authorList>
    </citation>
    <scope>NUCLEOTIDE SEQUENCE [LARGE SCALE GENOMIC DNA]</scope>
    <source>
        <strain evidence="5 6">DSM 105466</strain>
    </source>
</reference>
<feature type="compositionally biased region" description="Polar residues" evidence="3">
    <location>
        <begin position="908"/>
        <end position="930"/>
    </location>
</feature>
<feature type="compositionally biased region" description="Low complexity" evidence="3">
    <location>
        <begin position="264"/>
        <end position="281"/>
    </location>
</feature>
<feature type="compositionally biased region" description="Pro residues" evidence="3">
    <location>
        <begin position="290"/>
        <end position="309"/>
    </location>
</feature>
<feature type="compositionally biased region" description="Polar residues" evidence="3">
    <location>
        <begin position="435"/>
        <end position="451"/>
    </location>
</feature>
<comment type="caution">
    <text evidence="5">The sequence shown here is derived from an EMBL/GenBank/DDBJ whole genome shotgun (WGS) entry which is preliminary data.</text>
</comment>
<dbReference type="STRING" id="5539.A0A3E2HNB5"/>
<dbReference type="InterPro" id="IPR001452">
    <property type="entry name" value="SH3_domain"/>
</dbReference>
<feature type="compositionally biased region" description="Low complexity" evidence="3">
    <location>
        <begin position="885"/>
        <end position="898"/>
    </location>
</feature>
<proteinExistence type="predicted"/>
<dbReference type="SUPFAM" id="SSF50044">
    <property type="entry name" value="SH3-domain"/>
    <property type="match status" value="1"/>
</dbReference>
<feature type="domain" description="SH3" evidence="4">
    <location>
        <begin position="811"/>
        <end position="876"/>
    </location>
</feature>
<evidence type="ECO:0000313" key="5">
    <source>
        <dbReference type="EMBL" id="RFU34857.1"/>
    </source>
</evidence>
<feature type="non-terminal residue" evidence="5">
    <location>
        <position position="948"/>
    </location>
</feature>
<feature type="region of interest" description="Disordered" evidence="3">
    <location>
        <begin position="408"/>
        <end position="509"/>
    </location>
</feature>
<dbReference type="Gene3D" id="2.30.30.40">
    <property type="entry name" value="SH3 Domains"/>
    <property type="match status" value="1"/>
</dbReference>
<feature type="compositionally biased region" description="Low complexity" evidence="3">
    <location>
        <begin position="320"/>
        <end position="339"/>
    </location>
</feature>
<evidence type="ECO:0000313" key="6">
    <source>
        <dbReference type="Proteomes" id="UP000258309"/>
    </source>
</evidence>
<dbReference type="OrthoDB" id="5243589at2759"/>
<evidence type="ECO:0000259" key="4">
    <source>
        <dbReference type="PROSITE" id="PS50002"/>
    </source>
</evidence>
<dbReference type="OMA" id="QDQWCWS"/>
<dbReference type="PROSITE" id="PS50002">
    <property type="entry name" value="SH3"/>
    <property type="match status" value="1"/>
</dbReference>
<dbReference type="AlphaFoldDB" id="A0A3E2HNB5"/>
<feature type="compositionally biased region" description="Basic and acidic residues" evidence="3">
    <location>
        <begin position="480"/>
        <end position="497"/>
    </location>
</feature>
<dbReference type="SMART" id="SM00326">
    <property type="entry name" value="SH3"/>
    <property type="match status" value="2"/>
</dbReference>